<organism evidence="2 3">
    <name type="scientific">Ensete ventricosum</name>
    <name type="common">Abyssinian banana</name>
    <name type="synonym">Musa ensete</name>
    <dbReference type="NCBI Taxonomy" id="4639"/>
    <lineage>
        <taxon>Eukaryota</taxon>
        <taxon>Viridiplantae</taxon>
        <taxon>Streptophyta</taxon>
        <taxon>Embryophyta</taxon>
        <taxon>Tracheophyta</taxon>
        <taxon>Spermatophyta</taxon>
        <taxon>Magnoliopsida</taxon>
        <taxon>Liliopsida</taxon>
        <taxon>Zingiberales</taxon>
        <taxon>Musaceae</taxon>
        <taxon>Ensete</taxon>
    </lineage>
</organism>
<dbReference type="EMBL" id="AMZH03017254">
    <property type="protein sequence ID" value="RRT43301.1"/>
    <property type="molecule type" value="Genomic_DNA"/>
</dbReference>
<accession>A0A444EZ96</accession>
<reference evidence="2 3" key="1">
    <citation type="journal article" date="2014" name="Agronomy (Basel)">
        <title>A Draft Genome Sequence for Ensete ventricosum, the Drought-Tolerant Tree Against Hunger.</title>
        <authorList>
            <person name="Harrison J."/>
            <person name="Moore K.A."/>
            <person name="Paszkiewicz K."/>
            <person name="Jones T."/>
            <person name="Grant M."/>
            <person name="Ambacheew D."/>
            <person name="Muzemil S."/>
            <person name="Studholme D.J."/>
        </authorList>
    </citation>
    <scope>NUCLEOTIDE SEQUENCE [LARGE SCALE GENOMIC DNA]</scope>
</reference>
<evidence type="ECO:0000256" key="1">
    <source>
        <dbReference type="SAM" id="MobiDB-lite"/>
    </source>
</evidence>
<name>A0A444EZ96_ENSVE</name>
<sequence>MDDTTANLLRRKNWPHFRDRLKHLLDQRKCLNKFGRRSSARISTTTLVKERARDAKTEEGIEMRVHGETREGDGRWKRESARL</sequence>
<evidence type="ECO:0000313" key="3">
    <source>
        <dbReference type="Proteomes" id="UP000287651"/>
    </source>
</evidence>
<proteinExistence type="predicted"/>
<gene>
    <name evidence="2" type="ORF">B296_00044169</name>
</gene>
<evidence type="ECO:0000313" key="2">
    <source>
        <dbReference type="EMBL" id="RRT43301.1"/>
    </source>
</evidence>
<feature type="region of interest" description="Disordered" evidence="1">
    <location>
        <begin position="45"/>
        <end position="83"/>
    </location>
</feature>
<feature type="compositionally biased region" description="Basic and acidic residues" evidence="1">
    <location>
        <begin position="48"/>
        <end position="83"/>
    </location>
</feature>
<protein>
    <submittedName>
        <fullName evidence="2">Uncharacterized protein</fullName>
    </submittedName>
</protein>
<dbReference type="AlphaFoldDB" id="A0A444EZ96"/>
<comment type="caution">
    <text evidence="2">The sequence shown here is derived from an EMBL/GenBank/DDBJ whole genome shotgun (WGS) entry which is preliminary data.</text>
</comment>
<dbReference type="Proteomes" id="UP000287651">
    <property type="component" value="Unassembled WGS sequence"/>
</dbReference>